<protein>
    <submittedName>
        <fullName evidence="1">Uncharacterized protein</fullName>
    </submittedName>
</protein>
<organism evidence="1">
    <name type="scientific">Pseudomonas phage Nican01</name>
    <dbReference type="NCBI Taxonomy" id="3138540"/>
    <lineage>
        <taxon>Viruses</taxon>
        <taxon>Duplodnaviria</taxon>
        <taxon>Heunggongvirae</taxon>
        <taxon>Uroviricota</taxon>
        <taxon>Caudoviricetes</taxon>
        <taxon>Nickievirus</taxon>
    </lineage>
</organism>
<accession>A0AAU6W149</accession>
<gene>
    <name evidence="1" type="ORF">Nican01_00163</name>
</gene>
<sequence length="112" mass="12409">MSELIKVDFKARKVTGRQDLDVVPHTDWKAAKDPLFKEFVNGLAMAAESFKAMGGDWTRAVIVMHDPNPPGRDEICFTIWDSNIQTNEEVSDSLMIACSKVDIDGEPGDEPA</sequence>
<dbReference type="EMBL" id="PP179318">
    <property type="protein sequence ID" value="XAI70171.1"/>
    <property type="molecule type" value="Genomic_DNA"/>
</dbReference>
<name>A0AAU6W149_9CAUD</name>
<reference evidence="1" key="1">
    <citation type="journal article" date="2024" name="J. Gen. Virol.">
        <title>Novel phages of Pseudomonas syringae unveil numerous potential auxiliary metabolic genes.</title>
        <authorList>
            <person name="Feltin C."/>
            <person name="Garneau J.R."/>
            <person name="Morris C.E."/>
            <person name="Berard A."/>
            <person name="Torres-Barcelo C."/>
        </authorList>
    </citation>
    <scope>NUCLEOTIDE SEQUENCE</scope>
</reference>
<evidence type="ECO:0000313" key="1">
    <source>
        <dbReference type="EMBL" id="XAI70171.1"/>
    </source>
</evidence>
<proteinExistence type="predicted"/>